<evidence type="ECO:0000313" key="6">
    <source>
        <dbReference type="EMBL" id="OHA28844.1"/>
    </source>
</evidence>
<dbReference type="NCBIfam" id="TIGR00005">
    <property type="entry name" value="rluA_subfam"/>
    <property type="match status" value="1"/>
</dbReference>
<dbReference type="InterPro" id="IPR006225">
    <property type="entry name" value="PsdUridine_synth_RluC/D"/>
</dbReference>
<sequence length="260" mass="29360">MSNKSTKTPKVEILYEDKNCIVVNKPAGLMVHPDGRAPGPFLSDWVLENYSKSKNVGEPARGVDGSTIARPGIVHRLDRETSGVLIIAKTKKGHAQLKKQFQDRTIKKKYLVFVWGDMMEEFGTITRPIGRNNSDFRKWSAQRGARGEMRDAETYWTRIANGVTPVAERMEKFTLLEVEPKTGRTHQIRVHLLAVYHPVVGDTLYAPKRPMALGFARTALHARSIEFTTLDDKRVKVEAPLPKDFDEAFKELGIAVPKHK</sequence>
<dbReference type="SUPFAM" id="SSF55120">
    <property type="entry name" value="Pseudouridine synthase"/>
    <property type="match status" value="1"/>
</dbReference>
<reference evidence="6 7" key="1">
    <citation type="journal article" date="2016" name="Nat. Commun.">
        <title>Thousands of microbial genomes shed light on interconnected biogeochemical processes in an aquifer system.</title>
        <authorList>
            <person name="Anantharaman K."/>
            <person name="Brown C.T."/>
            <person name="Hug L.A."/>
            <person name="Sharon I."/>
            <person name="Castelle C.J."/>
            <person name="Probst A.J."/>
            <person name="Thomas B.C."/>
            <person name="Singh A."/>
            <person name="Wilkins M.J."/>
            <person name="Karaoz U."/>
            <person name="Brodie E.L."/>
            <person name="Williams K.H."/>
            <person name="Hubbard S.S."/>
            <person name="Banfield J.F."/>
        </authorList>
    </citation>
    <scope>NUCLEOTIDE SEQUENCE [LARGE SCALE GENOMIC DNA]</scope>
</reference>
<dbReference type="Proteomes" id="UP000178089">
    <property type="component" value="Unassembled WGS sequence"/>
</dbReference>
<dbReference type="AlphaFoldDB" id="A0A1G2MYD0"/>
<dbReference type="PANTHER" id="PTHR21600:SF44">
    <property type="entry name" value="RIBOSOMAL LARGE SUBUNIT PSEUDOURIDINE SYNTHASE D"/>
    <property type="match status" value="1"/>
</dbReference>
<dbReference type="EMBL" id="MHRT01000007">
    <property type="protein sequence ID" value="OHA28844.1"/>
    <property type="molecule type" value="Genomic_DNA"/>
</dbReference>
<name>A0A1G2MYD0_9BACT</name>
<dbReference type="PROSITE" id="PS01129">
    <property type="entry name" value="PSI_RLU"/>
    <property type="match status" value="1"/>
</dbReference>
<evidence type="ECO:0000256" key="3">
    <source>
        <dbReference type="PIRSR" id="PIRSR606225-1"/>
    </source>
</evidence>
<dbReference type="CDD" id="cd02869">
    <property type="entry name" value="PseudoU_synth_RluA_like"/>
    <property type="match status" value="1"/>
</dbReference>
<dbReference type="GO" id="GO:0000455">
    <property type="term" value="P:enzyme-directed rRNA pseudouridine synthesis"/>
    <property type="evidence" value="ECO:0007669"/>
    <property type="project" value="TreeGrafter"/>
</dbReference>
<dbReference type="InterPro" id="IPR020103">
    <property type="entry name" value="PsdUridine_synth_cat_dom_sf"/>
</dbReference>
<gene>
    <name evidence="6" type="ORF">A3F51_02610</name>
</gene>
<evidence type="ECO:0000259" key="5">
    <source>
        <dbReference type="Pfam" id="PF00849"/>
    </source>
</evidence>
<dbReference type="Pfam" id="PF00849">
    <property type="entry name" value="PseudoU_synth_2"/>
    <property type="match status" value="1"/>
</dbReference>
<dbReference type="PANTHER" id="PTHR21600">
    <property type="entry name" value="MITOCHONDRIAL RNA PSEUDOURIDINE SYNTHASE"/>
    <property type="match status" value="1"/>
</dbReference>
<evidence type="ECO:0000256" key="1">
    <source>
        <dbReference type="ARBA" id="ARBA00010876"/>
    </source>
</evidence>
<dbReference type="GO" id="GO:0009982">
    <property type="term" value="F:pseudouridine synthase activity"/>
    <property type="evidence" value="ECO:0007669"/>
    <property type="project" value="InterPro"/>
</dbReference>
<dbReference type="InterPro" id="IPR006224">
    <property type="entry name" value="PsdUridine_synth_RluA-like_CS"/>
</dbReference>
<evidence type="ECO:0000256" key="4">
    <source>
        <dbReference type="RuleBase" id="RU362028"/>
    </source>
</evidence>
<evidence type="ECO:0000313" key="7">
    <source>
        <dbReference type="Proteomes" id="UP000178089"/>
    </source>
</evidence>
<dbReference type="EC" id="5.4.99.-" evidence="4"/>
<organism evidence="6 7">
    <name type="scientific">Candidatus Taylorbacteria bacterium RIFCSPHIGHO2_12_FULL_45_16</name>
    <dbReference type="NCBI Taxonomy" id="1802315"/>
    <lineage>
        <taxon>Bacteria</taxon>
        <taxon>Candidatus Tayloriibacteriota</taxon>
    </lineage>
</organism>
<comment type="caution">
    <text evidence="6">The sequence shown here is derived from an EMBL/GenBank/DDBJ whole genome shotgun (WGS) entry which is preliminary data.</text>
</comment>
<dbReference type="GO" id="GO:0140098">
    <property type="term" value="F:catalytic activity, acting on RNA"/>
    <property type="evidence" value="ECO:0007669"/>
    <property type="project" value="UniProtKB-ARBA"/>
</dbReference>
<proteinExistence type="inferred from homology"/>
<dbReference type="Gene3D" id="3.30.2350.10">
    <property type="entry name" value="Pseudouridine synthase"/>
    <property type="match status" value="1"/>
</dbReference>
<feature type="domain" description="Pseudouridine synthase RsuA/RluA-like" evidence="5">
    <location>
        <begin position="20"/>
        <end position="193"/>
    </location>
</feature>
<comment type="function">
    <text evidence="4">Responsible for synthesis of pseudouridine from uracil.</text>
</comment>
<accession>A0A1G2MYD0</accession>
<dbReference type="GO" id="GO:0003723">
    <property type="term" value="F:RNA binding"/>
    <property type="evidence" value="ECO:0007669"/>
    <property type="project" value="InterPro"/>
</dbReference>
<protein>
    <recommendedName>
        <fullName evidence="4">Pseudouridine synthase</fullName>
        <ecNumber evidence="4">5.4.99.-</ecNumber>
    </recommendedName>
</protein>
<keyword evidence="2 4" id="KW-0413">Isomerase</keyword>
<dbReference type="InterPro" id="IPR050188">
    <property type="entry name" value="RluA_PseudoU_synthase"/>
</dbReference>
<comment type="similarity">
    <text evidence="1 4">Belongs to the pseudouridine synthase RluA family.</text>
</comment>
<dbReference type="InterPro" id="IPR006145">
    <property type="entry name" value="PsdUridine_synth_RsuA/RluA"/>
</dbReference>
<evidence type="ECO:0000256" key="2">
    <source>
        <dbReference type="ARBA" id="ARBA00023235"/>
    </source>
</evidence>
<feature type="active site" evidence="3">
    <location>
        <position position="78"/>
    </location>
</feature>
<comment type="catalytic activity">
    <reaction evidence="4">
        <text>a uridine in RNA = a pseudouridine in RNA</text>
        <dbReference type="Rhea" id="RHEA:48348"/>
        <dbReference type="Rhea" id="RHEA-COMP:12068"/>
        <dbReference type="Rhea" id="RHEA-COMP:12069"/>
        <dbReference type="ChEBI" id="CHEBI:65314"/>
        <dbReference type="ChEBI" id="CHEBI:65315"/>
    </reaction>
</comment>
<dbReference type="STRING" id="1802315.A3F51_02610"/>